<evidence type="ECO:0000256" key="1">
    <source>
        <dbReference type="ARBA" id="ARBA00006745"/>
    </source>
</evidence>
<dbReference type="PANTHER" id="PTHR43794:SF11">
    <property type="entry name" value="AMIDOHYDROLASE-RELATED DOMAIN-CONTAINING PROTEIN"/>
    <property type="match status" value="1"/>
</dbReference>
<reference evidence="4 5" key="1">
    <citation type="submission" date="2015-10" db="EMBL/GenBank/DDBJ databases">
        <title>Metagenome-Assembled Genomes uncover a global brackish microbiome.</title>
        <authorList>
            <person name="Hugerth L.W."/>
            <person name="Larsson J."/>
            <person name="Alneberg J."/>
            <person name="Lindh M.V."/>
            <person name="Legrand C."/>
            <person name="Pinhassi J."/>
            <person name="Andersson A.F."/>
        </authorList>
    </citation>
    <scope>NUCLEOTIDE SEQUENCE [LARGE SCALE GENOMIC DNA]</scope>
    <source>
        <strain evidence="4">BACL4 MAG-120507-bin80</strain>
    </source>
</reference>
<dbReference type="Pfam" id="PF01979">
    <property type="entry name" value="Amidohydro_1"/>
    <property type="match status" value="1"/>
</dbReference>
<dbReference type="SUPFAM" id="SSF51338">
    <property type="entry name" value="Composite domain of metallo-dependent hydrolases"/>
    <property type="match status" value="1"/>
</dbReference>
<name>A0A0R2S8N1_9GAMM</name>
<comment type="similarity">
    <text evidence="1">Belongs to the metallo-dependent hydrolases superfamily. ATZ/TRZ family.</text>
</comment>
<dbReference type="Gene3D" id="2.30.40.10">
    <property type="entry name" value="Urease, subunit C, domain 1"/>
    <property type="match status" value="1"/>
</dbReference>
<dbReference type="GO" id="GO:0016810">
    <property type="term" value="F:hydrolase activity, acting on carbon-nitrogen (but not peptide) bonds"/>
    <property type="evidence" value="ECO:0007669"/>
    <property type="project" value="InterPro"/>
</dbReference>
<dbReference type="InterPro" id="IPR011059">
    <property type="entry name" value="Metal-dep_hydrolase_composite"/>
</dbReference>
<gene>
    <name evidence="4" type="ORF">ABR69_10900</name>
</gene>
<evidence type="ECO:0000313" key="4">
    <source>
        <dbReference type="EMBL" id="KRO71271.1"/>
    </source>
</evidence>
<dbReference type="PANTHER" id="PTHR43794">
    <property type="entry name" value="AMINOHYDROLASE SSNA-RELATED"/>
    <property type="match status" value="1"/>
</dbReference>
<dbReference type="InterPro" id="IPR006680">
    <property type="entry name" value="Amidohydro-rel"/>
</dbReference>
<sequence>MATINGAKAMGLDADIGSLEVGKFADLCAVDLGSINSIPLYDVISQLVYSTQASQVSHVWSGGEALLCNRKLQTIDEQQLKRTTQEWQKRVKHVAEKA</sequence>
<evidence type="ECO:0000259" key="3">
    <source>
        <dbReference type="Pfam" id="PF01979"/>
    </source>
</evidence>
<dbReference type="EMBL" id="LIBB01000210">
    <property type="protein sequence ID" value="KRO71271.1"/>
    <property type="molecule type" value="Genomic_DNA"/>
</dbReference>
<accession>A0A0R2S8N1</accession>
<proteinExistence type="inferred from homology"/>
<organism evidence="4 5">
    <name type="scientific">OM182 bacterium BACL3 MAG-120507-bin80</name>
    <dbReference type="NCBI Taxonomy" id="1655577"/>
    <lineage>
        <taxon>Bacteria</taxon>
        <taxon>Pseudomonadati</taxon>
        <taxon>Pseudomonadota</taxon>
        <taxon>Gammaproteobacteria</taxon>
        <taxon>OMG group</taxon>
        <taxon>OM182 clade</taxon>
    </lineage>
</organism>
<evidence type="ECO:0000256" key="2">
    <source>
        <dbReference type="ARBA" id="ARBA00022801"/>
    </source>
</evidence>
<dbReference type="AlphaFoldDB" id="A0A0R2S8N1"/>
<feature type="domain" description="Amidohydrolase-related" evidence="3">
    <location>
        <begin position="1"/>
        <end position="65"/>
    </location>
</feature>
<keyword evidence="2" id="KW-0378">Hydrolase</keyword>
<dbReference type="Proteomes" id="UP000051934">
    <property type="component" value="Unassembled WGS sequence"/>
</dbReference>
<comment type="caution">
    <text evidence="4">The sequence shown here is derived from an EMBL/GenBank/DDBJ whole genome shotgun (WGS) entry which is preliminary data.</text>
</comment>
<protein>
    <recommendedName>
        <fullName evidence="3">Amidohydrolase-related domain-containing protein</fullName>
    </recommendedName>
</protein>
<evidence type="ECO:0000313" key="5">
    <source>
        <dbReference type="Proteomes" id="UP000051934"/>
    </source>
</evidence>
<dbReference type="InterPro" id="IPR050287">
    <property type="entry name" value="MTA/SAH_deaminase"/>
</dbReference>